<gene>
    <name evidence="6" type="ORF">DSM104329_00375</name>
</gene>
<dbReference type="InterPro" id="IPR009057">
    <property type="entry name" value="Homeodomain-like_sf"/>
</dbReference>
<dbReference type="GO" id="GO:0000976">
    <property type="term" value="F:transcription cis-regulatory region binding"/>
    <property type="evidence" value="ECO:0007669"/>
    <property type="project" value="TreeGrafter"/>
</dbReference>
<proteinExistence type="predicted"/>
<dbReference type="GO" id="GO:0003700">
    <property type="term" value="F:DNA-binding transcription factor activity"/>
    <property type="evidence" value="ECO:0007669"/>
    <property type="project" value="TreeGrafter"/>
</dbReference>
<dbReference type="InterPro" id="IPR050109">
    <property type="entry name" value="HTH-type_TetR-like_transc_reg"/>
</dbReference>
<accession>A0A9E6XST0</accession>
<evidence type="ECO:0000256" key="2">
    <source>
        <dbReference type="ARBA" id="ARBA00023125"/>
    </source>
</evidence>
<dbReference type="RefSeq" id="WP_259313697.1">
    <property type="nucleotide sequence ID" value="NZ_CP087164.1"/>
</dbReference>
<evidence type="ECO:0000256" key="4">
    <source>
        <dbReference type="PROSITE-ProRule" id="PRU00335"/>
    </source>
</evidence>
<keyword evidence="2 4" id="KW-0238">DNA-binding</keyword>
<dbReference type="PANTHER" id="PTHR30055:SF234">
    <property type="entry name" value="HTH-TYPE TRANSCRIPTIONAL REGULATOR BETI"/>
    <property type="match status" value="1"/>
</dbReference>
<keyword evidence="3" id="KW-0804">Transcription</keyword>
<organism evidence="6 7">
    <name type="scientific">Capillimicrobium parvum</name>
    <dbReference type="NCBI Taxonomy" id="2884022"/>
    <lineage>
        <taxon>Bacteria</taxon>
        <taxon>Bacillati</taxon>
        <taxon>Actinomycetota</taxon>
        <taxon>Thermoleophilia</taxon>
        <taxon>Solirubrobacterales</taxon>
        <taxon>Capillimicrobiaceae</taxon>
        <taxon>Capillimicrobium</taxon>
    </lineage>
</organism>
<sequence>MEGRQQELLDAAIDYVAAHGLTDLSLRRLAAELGTSHRMLIHHFGSKQGLWVAIVREVERRQLALIGDIMPDPSASLGDAMRAWWRHISDRSLWPNERLFFEVYGQALQDRPYTAELLDGIVDSWLEPAAAIGESMGLPRATAVASARLGIAVTRGLLLDLLATGDRAGVDAAMEHWIELNLGHLERLGLAGAAPPAG</sequence>
<dbReference type="EMBL" id="CP087164">
    <property type="protein sequence ID" value="UGS34008.1"/>
    <property type="molecule type" value="Genomic_DNA"/>
</dbReference>
<reference evidence="6" key="1">
    <citation type="journal article" date="2022" name="Int. J. Syst. Evol. Microbiol.">
        <title>Pseudomonas aegrilactucae sp. nov. and Pseudomonas morbosilactucae sp. nov., pathogens causing bacterial rot of lettuce in Japan.</title>
        <authorList>
            <person name="Sawada H."/>
            <person name="Fujikawa T."/>
            <person name="Satou M."/>
        </authorList>
    </citation>
    <scope>NUCLEOTIDE SEQUENCE</scope>
    <source>
        <strain evidence="6">0166_1</strain>
    </source>
</reference>
<evidence type="ECO:0000256" key="3">
    <source>
        <dbReference type="ARBA" id="ARBA00023163"/>
    </source>
</evidence>
<dbReference type="KEGG" id="sbae:DSM104329_00375"/>
<feature type="DNA-binding region" description="H-T-H motif" evidence="4">
    <location>
        <begin position="25"/>
        <end position="44"/>
    </location>
</feature>
<keyword evidence="1" id="KW-0805">Transcription regulation</keyword>
<dbReference type="PROSITE" id="PS50977">
    <property type="entry name" value="HTH_TETR_2"/>
    <property type="match status" value="1"/>
</dbReference>
<feature type="domain" description="HTH tetR-type" evidence="5">
    <location>
        <begin position="2"/>
        <end position="62"/>
    </location>
</feature>
<dbReference type="AlphaFoldDB" id="A0A9E6XST0"/>
<evidence type="ECO:0000256" key="1">
    <source>
        <dbReference type="ARBA" id="ARBA00023015"/>
    </source>
</evidence>
<evidence type="ECO:0000313" key="6">
    <source>
        <dbReference type="EMBL" id="UGS34008.1"/>
    </source>
</evidence>
<dbReference type="InterPro" id="IPR001647">
    <property type="entry name" value="HTH_TetR"/>
</dbReference>
<evidence type="ECO:0000313" key="7">
    <source>
        <dbReference type="Proteomes" id="UP001162834"/>
    </source>
</evidence>
<evidence type="ECO:0000259" key="5">
    <source>
        <dbReference type="PROSITE" id="PS50977"/>
    </source>
</evidence>
<dbReference type="Proteomes" id="UP001162834">
    <property type="component" value="Chromosome"/>
</dbReference>
<keyword evidence="7" id="KW-1185">Reference proteome</keyword>
<name>A0A9E6XST0_9ACTN</name>
<dbReference type="Gene3D" id="1.10.357.10">
    <property type="entry name" value="Tetracycline Repressor, domain 2"/>
    <property type="match status" value="1"/>
</dbReference>
<dbReference type="Pfam" id="PF00440">
    <property type="entry name" value="TetR_N"/>
    <property type="match status" value="1"/>
</dbReference>
<dbReference type="SUPFAM" id="SSF46689">
    <property type="entry name" value="Homeodomain-like"/>
    <property type="match status" value="1"/>
</dbReference>
<dbReference type="PANTHER" id="PTHR30055">
    <property type="entry name" value="HTH-TYPE TRANSCRIPTIONAL REGULATOR RUTR"/>
    <property type="match status" value="1"/>
</dbReference>
<protein>
    <recommendedName>
        <fullName evidence="5">HTH tetR-type domain-containing protein</fullName>
    </recommendedName>
</protein>